<name>A0A1D9MID2_9ACTO</name>
<organism evidence="1 2">
    <name type="scientific">Boudabousia tangfeifanii</name>
    <dbReference type="NCBI Taxonomy" id="1912795"/>
    <lineage>
        <taxon>Bacteria</taxon>
        <taxon>Bacillati</taxon>
        <taxon>Actinomycetota</taxon>
        <taxon>Actinomycetes</taxon>
        <taxon>Actinomycetales</taxon>
        <taxon>Actinomycetaceae</taxon>
        <taxon>Boudabousia</taxon>
    </lineage>
</organism>
<gene>
    <name evidence="1" type="ORF">BK816_00455</name>
</gene>
<reference evidence="1 2" key="1">
    <citation type="submission" date="2016-10" db="EMBL/GenBank/DDBJ databases">
        <title>Actinomyces aegypiusis sp. nov., isolated from the Aegypius monachus in Qinghai Tibet Plateau China.</title>
        <authorList>
            <person name="Wang Y."/>
        </authorList>
    </citation>
    <scope>NUCLEOTIDE SEQUENCE [LARGE SCALE GENOMIC DNA]</scope>
    <source>
        <strain evidence="1 2">VUL4_3</strain>
    </source>
</reference>
<dbReference type="InterPro" id="IPR008886">
    <property type="entry name" value="UPF0227/Esterase_YqiA"/>
</dbReference>
<dbReference type="OrthoDB" id="4592556at2"/>
<dbReference type="Gene3D" id="3.40.50.1820">
    <property type="entry name" value="alpha/beta hydrolase"/>
    <property type="match status" value="1"/>
</dbReference>
<dbReference type="EMBL" id="CP017812">
    <property type="protein sequence ID" value="AOZ71949.1"/>
    <property type="molecule type" value="Genomic_DNA"/>
</dbReference>
<dbReference type="Pfam" id="PF05728">
    <property type="entry name" value="UPF0227"/>
    <property type="match status" value="1"/>
</dbReference>
<dbReference type="STRING" id="1912795.BK816_00455"/>
<dbReference type="RefSeq" id="WP_071163415.1">
    <property type="nucleotide sequence ID" value="NZ_CP017812.1"/>
</dbReference>
<proteinExistence type="predicted"/>
<dbReference type="AlphaFoldDB" id="A0A1D9MID2"/>
<evidence type="ECO:0000313" key="1">
    <source>
        <dbReference type="EMBL" id="AOZ71949.1"/>
    </source>
</evidence>
<dbReference type="SUPFAM" id="SSF53474">
    <property type="entry name" value="alpha/beta-Hydrolases"/>
    <property type="match status" value="1"/>
</dbReference>
<dbReference type="InterPro" id="IPR029058">
    <property type="entry name" value="AB_hydrolase_fold"/>
</dbReference>
<sequence>MIEYRINRKREIDKTNNVTWFYHDFSSFLSSDIKSGINTIFDNGVPIDFFLDLKKSNVLIVVFHGAVLDENIHLPWLSGTNISYGLDASRLSISDPSLYLAPDIKVGWFIGNKHQQNLQNTIVRLIRKIANDSGIERIVFIGGSAGGYASLYFSSFFPGSYAVVYNPQISIENHRYSMVREYLIKCWDGREIYQIVDSENPPCFDISSRYQEDRSNHVLYFQNNDDFHLNLHRDSFEYDEGNDIKFFIGNWGDGHAPLPKDALKRILIMLLKSFESEDTDLSTAISNLISNL</sequence>
<protein>
    <recommendedName>
        <fullName evidence="3">Peptidase S9 prolyl oligopeptidase catalytic domain-containing protein</fullName>
    </recommendedName>
</protein>
<dbReference type="KEGG" id="avu:BK816_00455"/>
<evidence type="ECO:0008006" key="3">
    <source>
        <dbReference type="Google" id="ProtNLM"/>
    </source>
</evidence>
<accession>A0A1D9MID2</accession>
<dbReference type="Proteomes" id="UP000176288">
    <property type="component" value="Chromosome"/>
</dbReference>
<keyword evidence="2" id="KW-1185">Reference proteome</keyword>
<evidence type="ECO:0000313" key="2">
    <source>
        <dbReference type="Proteomes" id="UP000176288"/>
    </source>
</evidence>